<dbReference type="GO" id="GO:1990918">
    <property type="term" value="P:double-strand break repair involved in meiotic recombination"/>
    <property type="evidence" value="ECO:0007669"/>
    <property type="project" value="TreeGrafter"/>
</dbReference>
<dbReference type="GO" id="GO:0007129">
    <property type="term" value="P:homologous chromosome pairing at meiosis"/>
    <property type="evidence" value="ECO:0007669"/>
    <property type="project" value="TreeGrafter"/>
</dbReference>
<dbReference type="GeneID" id="111144112"/>
<name>A0A2Y9J2N3_ENHLU</name>
<evidence type="ECO:0000256" key="1">
    <source>
        <dbReference type="ARBA" id="ARBA00004123"/>
    </source>
</evidence>
<reference evidence="8" key="1">
    <citation type="submission" date="2025-08" db="UniProtKB">
        <authorList>
            <consortium name="RefSeq"/>
        </authorList>
    </citation>
    <scope>IDENTIFICATION</scope>
    <source>
        <tissue evidence="8">Blood</tissue>
    </source>
</reference>
<accession>A0A2Y9J2N3</accession>
<feature type="compositionally biased region" description="Basic residues" evidence="6">
    <location>
        <begin position="23"/>
        <end position="36"/>
    </location>
</feature>
<protein>
    <submittedName>
        <fullName evidence="8">Fanconi anemia group D2 protein isoform X3</fullName>
    </submittedName>
</protein>
<evidence type="ECO:0000313" key="7">
    <source>
        <dbReference type="Proteomes" id="UP000248482"/>
    </source>
</evidence>
<keyword evidence="7" id="KW-1185">Reference proteome</keyword>
<dbReference type="CDD" id="cd11721">
    <property type="entry name" value="FANCD2"/>
    <property type="match status" value="1"/>
</dbReference>
<evidence type="ECO:0000256" key="3">
    <source>
        <dbReference type="ARBA" id="ARBA00022843"/>
    </source>
</evidence>
<feature type="region of interest" description="Disordered" evidence="6">
    <location>
        <begin position="814"/>
        <end position="864"/>
    </location>
</feature>
<dbReference type="PANTHER" id="PTHR32086">
    <property type="entry name" value="FANCONI ANEMIA GROUP D2 PROTEIN"/>
    <property type="match status" value="1"/>
</dbReference>
<dbReference type="Proteomes" id="UP000248482">
    <property type="component" value="Unplaced"/>
</dbReference>
<feature type="region of interest" description="Disordered" evidence="6">
    <location>
        <begin position="1353"/>
        <end position="1401"/>
    </location>
</feature>
<evidence type="ECO:0000256" key="4">
    <source>
        <dbReference type="ARBA" id="ARBA00023242"/>
    </source>
</evidence>
<comment type="subcellular location">
    <subcellularLocation>
        <location evidence="1">Nucleus</location>
    </subcellularLocation>
</comment>
<feature type="compositionally biased region" description="Basic and acidic residues" evidence="6">
    <location>
        <begin position="8"/>
        <end position="22"/>
    </location>
</feature>
<dbReference type="Pfam" id="PF14631">
    <property type="entry name" value="FancD2"/>
    <property type="match status" value="2"/>
</dbReference>
<keyword evidence="3" id="KW-0832">Ubl conjugation</keyword>
<keyword evidence="4" id="KW-0539">Nucleus</keyword>
<gene>
    <name evidence="8" type="primary">LOC111144112</name>
</gene>
<evidence type="ECO:0000313" key="8">
    <source>
        <dbReference type="RefSeq" id="XP_022353959.1"/>
    </source>
</evidence>
<dbReference type="InterPro" id="IPR029448">
    <property type="entry name" value="FANCD2"/>
</dbReference>
<sequence>MVSKRRLSKSEDKESLIEDVSKARKQPLSKKTKKSHVHNEVEENDSIFLKLLKTSGVILKTGESQNQLTVDQVVFQKKLFQTLRKHPSYPKIIEEFVSGLESYIEDQDSFRSCLLSCERLQDEEASISTSYSKSLIKLLLGIDILQPAIIKTLFEKLPEFLFENVNSDGLNMPRLIISQLKWLDRIVDGKDLTTKLMQLISIAPLYLQHDFVTSLPEILGDSQHADVGKELSDLLMENTALTVPILDVLSSLRLDLKLLSRVRQLVMGKLLSVKLDDLPVIIKFILHSVTAADALEVISELREKLDLQHCILPSRLQASQSKLKNKGQQSSSGNQENNSQDCVILLFDVIRSAVRYEKIISEAWIKAIENTASVSEHKTFDLAMLLIIYSTNTQTKKYIERVLRNKIRSGCFQEQLLQSTFYIHDLEVVGALVTHICSGNEAEVDTALDVLLELVVLNLSAMRLNAVFVKGILDYLDNMSPQQIRKLFYILSTLAFSKQHEASSHIQDDMHLVIRKQLSSTIFKYKLIGIIGAVTMAGIMAADRSRSSNLTQGRTDLSNEQCTQVTSLLQLVHSCSERSPQASALYYDEFANLIQGGKLAPKALEWVGQTIFNDFQDAFVVDFCVFPVGNYPFPVKALYGLEEYSSHDGIVINLLPLLFSQDFAKDGDRMTSKESDQKLVSPLCLAPYFRLLRLCVEKQHNGNLEEIDGLLDCPIYLTDLDPGDRLESMSVKEHSFMCSLIFLTLNWFREVVNAFCQQTPPEMKGKVLTRLKHIVELQRILEKYLAVTPDYVPPLANFDLETLDVTPPTSATISAKIRKQGKIGGKRKADGSKTSSPDTLSKEDSSECDPTPSNRSQLEKEFKGKEEKTSVSLQSYHAFFRELDIEVFSILHCGLVTKFILDTEMHTAATEIVQLQPPELLFLLEDLSQKLENMLTPSVARRIPFLKSKGNRNIGFSHLHQRSAQEVARNIVQLLAPMCNHLENIHNYFQCLTAENQGVVDGPKMKVQEYHVMSSCYQRLLQIFHGLFAWSGFFQPENHNLLYSALEVLTNRLKQGEPDQSLEELLRQSFNYLQNFSHSIPSFQCAIYLIRLLMVILEKSTAPAQNKGKIASLARQFLCRVWPSGEKEKNSLPTEQLHTLLSIYLEHTNSVLKAIEEIAGVGVPELINSPKDASSSTFPTLNRHTFVIFFRVMMAELEKTVKGLQAGTAADSQQIHEEKLLYWNMAVRDFSILINLIKVFDSRPVLHVCLKYGRLFVEAFLKQCMPLLDFSFRKHREDVLSLLETFQLDTRLLHHLCGHSKIHQDTKLTKHVPLLKKTLELLVCRVKAMLIFNNCREAFWLGNLKNRDLQGEEIVSQNSEESEDDTASQVSKSKATEDGEENEVSDEEKEQDSEESDGDSD</sequence>
<keyword evidence="2" id="KW-1017">Isopeptide bond</keyword>
<proteinExistence type="inferred from homology"/>
<feature type="compositionally biased region" description="Basic residues" evidence="6">
    <location>
        <begin position="816"/>
        <end position="826"/>
    </location>
</feature>
<evidence type="ECO:0000256" key="6">
    <source>
        <dbReference type="SAM" id="MobiDB-lite"/>
    </source>
</evidence>
<comment type="similarity">
    <text evidence="5">Belongs to the Fanconi anemia protein FANCD2 family.</text>
</comment>
<evidence type="ECO:0000256" key="2">
    <source>
        <dbReference type="ARBA" id="ARBA00022499"/>
    </source>
</evidence>
<evidence type="ECO:0000256" key="5">
    <source>
        <dbReference type="ARBA" id="ARBA00093456"/>
    </source>
</evidence>
<feature type="region of interest" description="Disordered" evidence="6">
    <location>
        <begin position="1"/>
        <end position="37"/>
    </location>
</feature>
<dbReference type="RefSeq" id="XP_022353959.1">
    <property type="nucleotide sequence ID" value="XM_022498251.1"/>
</dbReference>
<dbReference type="GO" id="GO:0000793">
    <property type="term" value="C:condensed chromosome"/>
    <property type="evidence" value="ECO:0007669"/>
    <property type="project" value="TreeGrafter"/>
</dbReference>
<dbReference type="CTD" id="2177"/>
<dbReference type="GO" id="GO:0005634">
    <property type="term" value="C:nucleus"/>
    <property type="evidence" value="ECO:0007669"/>
    <property type="project" value="UniProtKB-SubCell"/>
</dbReference>
<dbReference type="PANTHER" id="PTHR32086:SF0">
    <property type="entry name" value="FANCONI ANEMIA GROUP D2 PROTEIN"/>
    <property type="match status" value="1"/>
</dbReference>
<dbReference type="GO" id="GO:0031573">
    <property type="term" value="P:mitotic intra-S DNA damage checkpoint signaling"/>
    <property type="evidence" value="ECO:0007669"/>
    <property type="project" value="TreeGrafter"/>
</dbReference>
<organism evidence="7 8">
    <name type="scientific">Enhydra lutris kenyoni</name>
    <name type="common">northern sea otter</name>
    <dbReference type="NCBI Taxonomy" id="391180"/>
    <lineage>
        <taxon>Eukaryota</taxon>
        <taxon>Metazoa</taxon>
        <taxon>Chordata</taxon>
        <taxon>Craniata</taxon>
        <taxon>Vertebrata</taxon>
        <taxon>Euteleostomi</taxon>
        <taxon>Mammalia</taxon>
        <taxon>Eutheria</taxon>
        <taxon>Laurasiatheria</taxon>
        <taxon>Carnivora</taxon>
        <taxon>Caniformia</taxon>
        <taxon>Musteloidea</taxon>
        <taxon>Mustelidae</taxon>
        <taxon>Lutrinae</taxon>
        <taxon>Enhydra</taxon>
    </lineage>
</organism>
<dbReference type="GO" id="GO:0036297">
    <property type="term" value="P:interstrand cross-link repair"/>
    <property type="evidence" value="ECO:0007669"/>
    <property type="project" value="TreeGrafter"/>
</dbReference>
<feature type="compositionally biased region" description="Acidic residues" evidence="6">
    <location>
        <begin position="1378"/>
        <end position="1401"/>
    </location>
</feature>
<dbReference type="GO" id="GO:0070182">
    <property type="term" value="F:DNA polymerase binding"/>
    <property type="evidence" value="ECO:0007669"/>
    <property type="project" value="TreeGrafter"/>
</dbReference>